<proteinExistence type="predicted"/>
<evidence type="ECO:0000259" key="2">
    <source>
        <dbReference type="Pfam" id="PF13460"/>
    </source>
</evidence>
<dbReference type="InterPro" id="IPR051164">
    <property type="entry name" value="NmrA-like_oxidored"/>
</dbReference>
<evidence type="ECO:0000256" key="1">
    <source>
        <dbReference type="ARBA" id="ARBA00022857"/>
    </source>
</evidence>
<dbReference type="PANTHER" id="PTHR42748">
    <property type="entry name" value="NITROGEN METABOLITE REPRESSION PROTEIN NMRA FAMILY MEMBER"/>
    <property type="match status" value="1"/>
</dbReference>
<evidence type="ECO:0000313" key="4">
    <source>
        <dbReference type="Proteomes" id="UP000669179"/>
    </source>
</evidence>
<accession>A0A939PQR1</accession>
<dbReference type="PANTHER" id="PTHR42748:SF3">
    <property type="entry name" value="BLL4366 PROTEIN"/>
    <property type="match status" value="1"/>
</dbReference>
<dbReference type="Gene3D" id="3.40.50.720">
    <property type="entry name" value="NAD(P)-binding Rossmann-like Domain"/>
    <property type="match status" value="1"/>
</dbReference>
<name>A0A939PQR1_9ACTN</name>
<reference evidence="3" key="1">
    <citation type="submission" date="2021-03" db="EMBL/GenBank/DDBJ databases">
        <authorList>
            <person name="Kanchanasin P."/>
            <person name="Saeng-In P."/>
            <person name="Phongsopitanun W."/>
            <person name="Yuki M."/>
            <person name="Kudo T."/>
            <person name="Ohkuma M."/>
            <person name="Tanasupawat S."/>
        </authorList>
    </citation>
    <scope>NUCLEOTIDE SEQUENCE</scope>
    <source>
        <strain evidence="3">GKU 128</strain>
    </source>
</reference>
<dbReference type="SUPFAM" id="SSF51735">
    <property type="entry name" value="NAD(P)-binding Rossmann-fold domains"/>
    <property type="match status" value="1"/>
</dbReference>
<keyword evidence="1" id="KW-0521">NADP</keyword>
<dbReference type="EMBL" id="JAGEOJ010000018">
    <property type="protein sequence ID" value="MBO2453001.1"/>
    <property type="molecule type" value="Genomic_DNA"/>
</dbReference>
<dbReference type="Pfam" id="PF13460">
    <property type="entry name" value="NAD_binding_10"/>
    <property type="match status" value="1"/>
</dbReference>
<dbReference type="RefSeq" id="WP_208261018.1">
    <property type="nucleotide sequence ID" value="NZ_JAGEOJ010000018.1"/>
</dbReference>
<dbReference type="Proteomes" id="UP000669179">
    <property type="component" value="Unassembled WGS sequence"/>
</dbReference>
<dbReference type="AlphaFoldDB" id="A0A939PQR1"/>
<sequence>MRVAVAGGTGTLGSRVAEELHSRGHEVRVLGRTSKDFPVDLTTGEGLARALEGCEVVVDASNSQKNPAEVMAEGSLRLLEAEDAAGVGHHVCVSIVGCDRVSNVYNRAKVEQEGIVADGPVPWTVVRATQFHDLLAGLLDAAGRWRVVPVPRVRLQTVACADVARAVADVAEGPPLKGRLVVAGPEITDARAALRTWRSVTGRRALRIPIPVPGRTGRALRGGVLTEERPDVVGETTFQEWLEARR</sequence>
<comment type="caution">
    <text evidence="3">The sequence shown here is derived from an EMBL/GenBank/DDBJ whole genome shotgun (WGS) entry which is preliminary data.</text>
</comment>
<protein>
    <submittedName>
        <fullName evidence="3">NAD(P)H-binding protein</fullName>
    </submittedName>
</protein>
<dbReference type="InterPro" id="IPR036291">
    <property type="entry name" value="NAD(P)-bd_dom_sf"/>
</dbReference>
<feature type="domain" description="NAD(P)-binding" evidence="2">
    <location>
        <begin position="7"/>
        <end position="172"/>
    </location>
</feature>
<evidence type="ECO:0000313" key="3">
    <source>
        <dbReference type="EMBL" id="MBO2453001.1"/>
    </source>
</evidence>
<dbReference type="InterPro" id="IPR016040">
    <property type="entry name" value="NAD(P)-bd_dom"/>
</dbReference>
<organism evidence="3 4">
    <name type="scientific">Actinomadura barringtoniae</name>
    <dbReference type="NCBI Taxonomy" id="1427535"/>
    <lineage>
        <taxon>Bacteria</taxon>
        <taxon>Bacillati</taxon>
        <taxon>Actinomycetota</taxon>
        <taxon>Actinomycetes</taxon>
        <taxon>Streptosporangiales</taxon>
        <taxon>Thermomonosporaceae</taxon>
        <taxon>Actinomadura</taxon>
    </lineage>
</organism>
<gene>
    <name evidence="3" type="ORF">J4573_38325</name>
</gene>
<keyword evidence="4" id="KW-1185">Reference proteome</keyword>